<organism evidence="2 3">
    <name type="scientific">Streptomyces glaucescens</name>
    <dbReference type="NCBI Taxonomy" id="1907"/>
    <lineage>
        <taxon>Bacteria</taxon>
        <taxon>Bacillati</taxon>
        <taxon>Actinomycetota</taxon>
        <taxon>Actinomycetes</taxon>
        <taxon>Kitasatosporales</taxon>
        <taxon>Streptomycetaceae</taxon>
        <taxon>Streptomyces</taxon>
    </lineage>
</organism>
<dbReference type="InterPro" id="IPR036390">
    <property type="entry name" value="WH_DNA-bd_sf"/>
</dbReference>
<dbReference type="KEGG" id="sgu:SGLAU_28885"/>
<dbReference type="InterPro" id="IPR036388">
    <property type="entry name" value="WH-like_DNA-bd_sf"/>
</dbReference>
<gene>
    <name evidence="2" type="ORF">SGLAU_28885</name>
</gene>
<evidence type="ECO:0000313" key="3">
    <source>
        <dbReference type="Proteomes" id="UP000029482"/>
    </source>
</evidence>
<dbReference type="PANTHER" id="PTHR33169">
    <property type="entry name" value="PADR-FAMILY TRANSCRIPTIONAL REGULATOR"/>
    <property type="match status" value="1"/>
</dbReference>
<dbReference type="STRING" id="1907.SGLAU_28885"/>
<dbReference type="Gene3D" id="1.10.10.10">
    <property type="entry name" value="Winged helix-like DNA-binding domain superfamily/Winged helix DNA-binding domain"/>
    <property type="match status" value="1"/>
</dbReference>
<dbReference type="Pfam" id="PF03551">
    <property type="entry name" value="PadR"/>
    <property type="match status" value="1"/>
</dbReference>
<protein>
    <recommendedName>
        <fullName evidence="1">Transcription regulator PadR N-terminal domain-containing protein</fullName>
    </recommendedName>
</protein>
<evidence type="ECO:0000313" key="2">
    <source>
        <dbReference type="EMBL" id="AIS01711.1"/>
    </source>
</evidence>
<dbReference type="Proteomes" id="UP000029482">
    <property type="component" value="Chromosome"/>
</dbReference>
<sequence length="107" mass="11770">MKAETLRGNLEGMLLSVLEPGELHGYAVIEELKRRSGDAINLPTGTVYPALHRLEAAGLVGSEWSRHNGRRRRNYYLTAAGRRALADKRTAWREVSSVISVVLGGEA</sequence>
<proteinExistence type="predicted"/>
<keyword evidence="3" id="KW-1185">Reference proteome</keyword>
<dbReference type="RefSeq" id="WP_043505407.1">
    <property type="nucleotide sequence ID" value="NZ_CP009438.1"/>
</dbReference>
<dbReference type="InterPro" id="IPR005149">
    <property type="entry name" value="Tscrpt_reg_PadR_N"/>
</dbReference>
<feature type="domain" description="Transcription regulator PadR N-terminal" evidence="1">
    <location>
        <begin position="14"/>
        <end position="86"/>
    </location>
</feature>
<dbReference type="AlphaFoldDB" id="A0A089Z7F5"/>
<name>A0A089Z7F5_STRGA</name>
<dbReference type="HOGENOM" id="CLU_063440_3_3_11"/>
<dbReference type="OrthoDB" id="122286at2"/>
<accession>A0A089Z7F5</accession>
<dbReference type="EMBL" id="CP009438">
    <property type="protein sequence ID" value="AIS01711.1"/>
    <property type="molecule type" value="Genomic_DNA"/>
</dbReference>
<dbReference type="PANTHER" id="PTHR33169:SF14">
    <property type="entry name" value="TRANSCRIPTIONAL REGULATOR RV3488"/>
    <property type="match status" value="1"/>
</dbReference>
<dbReference type="InterPro" id="IPR052509">
    <property type="entry name" value="Metal_resp_DNA-bind_regulator"/>
</dbReference>
<reference evidence="3" key="1">
    <citation type="journal article" date="2015" name="J. Biotechnol.">
        <title>Complete genome sequence of the actinobacterium Streptomyces glaucescens GLA.O (DSM 40922) consisting of a linear chromosome and one linear plasmid.</title>
        <authorList>
            <person name="Ortseifen V."/>
            <person name="Winkler A."/>
            <person name="Albersmeier A."/>
            <person name="Wendler S."/>
            <person name="Puhler A."/>
            <person name="Kalinowski J."/>
            <person name="Ruckert C."/>
        </authorList>
    </citation>
    <scope>NUCLEOTIDE SEQUENCE [LARGE SCALE GENOMIC DNA]</scope>
    <source>
        <strain evidence="3">DSM 40922 / GLA O</strain>
    </source>
</reference>
<evidence type="ECO:0000259" key="1">
    <source>
        <dbReference type="Pfam" id="PF03551"/>
    </source>
</evidence>
<dbReference type="SUPFAM" id="SSF46785">
    <property type="entry name" value="Winged helix' DNA-binding domain"/>
    <property type="match status" value="1"/>
</dbReference>
<dbReference type="eggNOG" id="COG1695">
    <property type="taxonomic scope" value="Bacteria"/>
</dbReference>